<sequence length="182" mass="20431">MTNIASCTSIDNQIFSTITCSIVTRESSTSLVSGASYSHSIQFSSRRPQDSQFQRGRPRLVNPRHTFQEQCHRLRSINCLFDVVVASSRKTFRGTKASCPQSDSSVNVGPRVPTRLVLIAALRIQPHIRRNLNSGMAQPSRGRSRILELETEMPNIYVFANQMSVAVIDNKLFAPRSSFWQS</sequence>
<dbReference type="Proteomes" id="UP001430953">
    <property type="component" value="Unassembled WGS sequence"/>
</dbReference>
<evidence type="ECO:0000313" key="2">
    <source>
        <dbReference type="Proteomes" id="UP001430953"/>
    </source>
</evidence>
<gene>
    <name evidence="1" type="ORF">PUN28_007711</name>
</gene>
<protein>
    <submittedName>
        <fullName evidence="1">Uncharacterized protein</fullName>
    </submittedName>
</protein>
<evidence type="ECO:0000313" key="1">
    <source>
        <dbReference type="EMBL" id="KAL0119379.1"/>
    </source>
</evidence>
<organism evidence="1 2">
    <name type="scientific">Cardiocondyla obscurior</name>
    <dbReference type="NCBI Taxonomy" id="286306"/>
    <lineage>
        <taxon>Eukaryota</taxon>
        <taxon>Metazoa</taxon>
        <taxon>Ecdysozoa</taxon>
        <taxon>Arthropoda</taxon>
        <taxon>Hexapoda</taxon>
        <taxon>Insecta</taxon>
        <taxon>Pterygota</taxon>
        <taxon>Neoptera</taxon>
        <taxon>Endopterygota</taxon>
        <taxon>Hymenoptera</taxon>
        <taxon>Apocrita</taxon>
        <taxon>Aculeata</taxon>
        <taxon>Formicoidea</taxon>
        <taxon>Formicidae</taxon>
        <taxon>Myrmicinae</taxon>
        <taxon>Cardiocondyla</taxon>
    </lineage>
</organism>
<dbReference type="AlphaFoldDB" id="A0AAW2FTS2"/>
<keyword evidence="2" id="KW-1185">Reference proteome</keyword>
<accession>A0AAW2FTS2</accession>
<dbReference type="EMBL" id="JADYXP020000007">
    <property type="protein sequence ID" value="KAL0119379.1"/>
    <property type="molecule type" value="Genomic_DNA"/>
</dbReference>
<proteinExistence type="predicted"/>
<reference evidence="1 2" key="1">
    <citation type="submission" date="2023-03" db="EMBL/GenBank/DDBJ databases">
        <title>High recombination rates correlate with genetic variation in Cardiocondyla obscurior ants.</title>
        <authorList>
            <person name="Errbii M."/>
        </authorList>
    </citation>
    <scope>NUCLEOTIDE SEQUENCE [LARGE SCALE GENOMIC DNA]</scope>
    <source>
        <strain evidence="1">Alpha-2009</strain>
        <tissue evidence="1">Whole body</tissue>
    </source>
</reference>
<name>A0AAW2FTS2_9HYME</name>
<comment type="caution">
    <text evidence="1">The sequence shown here is derived from an EMBL/GenBank/DDBJ whole genome shotgun (WGS) entry which is preliminary data.</text>
</comment>